<name>A0ABW6NZD2_9NOCA</name>
<dbReference type="RefSeq" id="WP_387391937.1">
    <property type="nucleotide sequence ID" value="NZ_JBIAMT010000002.1"/>
</dbReference>
<evidence type="ECO:0000256" key="1">
    <source>
        <dbReference type="SAM" id="MobiDB-lite"/>
    </source>
</evidence>
<comment type="caution">
    <text evidence="2">The sequence shown here is derived from an EMBL/GenBank/DDBJ whole genome shotgun (WGS) entry which is preliminary data.</text>
</comment>
<organism evidence="2 3">
    <name type="scientific">Nocardia aobensis</name>
    <dbReference type="NCBI Taxonomy" id="257277"/>
    <lineage>
        <taxon>Bacteria</taxon>
        <taxon>Bacillati</taxon>
        <taxon>Actinomycetota</taxon>
        <taxon>Actinomycetes</taxon>
        <taxon>Mycobacteriales</taxon>
        <taxon>Nocardiaceae</taxon>
        <taxon>Nocardia</taxon>
    </lineage>
</organism>
<gene>
    <name evidence="2" type="ORF">ACFYU5_08975</name>
</gene>
<dbReference type="EMBL" id="JBIAMT010000002">
    <property type="protein sequence ID" value="MFF0496522.1"/>
    <property type="molecule type" value="Genomic_DNA"/>
</dbReference>
<accession>A0ABW6NZD2</accession>
<proteinExistence type="predicted"/>
<evidence type="ECO:0000313" key="3">
    <source>
        <dbReference type="Proteomes" id="UP001601442"/>
    </source>
</evidence>
<evidence type="ECO:0000313" key="2">
    <source>
        <dbReference type="EMBL" id="MFF0496522.1"/>
    </source>
</evidence>
<dbReference type="Gene3D" id="1.10.10.60">
    <property type="entry name" value="Homeodomain-like"/>
    <property type="match status" value="1"/>
</dbReference>
<sequence length="158" mass="17257">MDLDGMRNGMNCENSKTSRPESNPTTPNPGGASGKKATPSQSAPRRNIQHRLPRHTIDELIHAYRDGATTLELAHRYGISKTAVLNLLTREGITRRHQPLTDTDVDHLERLYLAGHSLTSCSRLTGAPASTIKDALHKRGTPMRTAGGNPTGLRQSLF</sequence>
<protein>
    <recommendedName>
        <fullName evidence="4">HTH psq-type domain-containing protein</fullName>
    </recommendedName>
</protein>
<feature type="compositionally biased region" description="Polar residues" evidence="1">
    <location>
        <begin position="11"/>
        <end position="25"/>
    </location>
</feature>
<dbReference type="Proteomes" id="UP001601442">
    <property type="component" value="Unassembled WGS sequence"/>
</dbReference>
<reference evidence="2 3" key="1">
    <citation type="submission" date="2024-10" db="EMBL/GenBank/DDBJ databases">
        <title>The Natural Products Discovery Center: Release of the First 8490 Sequenced Strains for Exploring Actinobacteria Biosynthetic Diversity.</title>
        <authorList>
            <person name="Kalkreuter E."/>
            <person name="Kautsar S.A."/>
            <person name="Yang D."/>
            <person name="Bader C.D."/>
            <person name="Teijaro C.N."/>
            <person name="Fluegel L."/>
            <person name="Davis C.M."/>
            <person name="Simpson J.R."/>
            <person name="Lauterbach L."/>
            <person name="Steele A.D."/>
            <person name="Gui C."/>
            <person name="Meng S."/>
            <person name="Li G."/>
            <person name="Viehrig K."/>
            <person name="Ye F."/>
            <person name="Su P."/>
            <person name="Kiefer A.F."/>
            <person name="Nichols A."/>
            <person name="Cepeda A.J."/>
            <person name="Yan W."/>
            <person name="Fan B."/>
            <person name="Jiang Y."/>
            <person name="Adhikari A."/>
            <person name="Zheng C.-J."/>
            <person name="Schuster L."/>
            <person name="Cowan T.M."/>
            <person name="Smanski M.J."/>
            <person name="Chevrette M.G."/>
            <person name="De Carvalho L.P.S."/>
            <person name="Shen B."/>
        </authorList>
    </citation>
    <scope>NUCLEOTIDE SEQUENCE [LARGE SCALE GENOMIC DNA]</scope>
    <source>
        <strain evidence="2 3">NPDC004119</strain>
    </source>
</reference>
<feature type="region of interest" description="Disordered" evidence="1">
    <location>
        <begin position="138"/>
        <end position="158"/>
    </location>
</feature>
<feature type="region of interest" description="Disordered" evidence="1">
    <location>
        <begin position="1"/>
        <end position="48"/>
    </location>
</feature>
<evidence type="ECO:0008006" key="4">
    <source>
        <dbReference type="Google" id="ProtNLM"/>
    </source>
</evidence>
<keyword evidence="3" id="KW-1185">Reference proteome</keyword>